<name>A0A0D0CZF1_9AGAR</name>
<dbReference type="Proteomes" id="UP000053593">
    <property type="component" value="Unassembled WGS sequence"/>
</dbReference>
<feature type="transmembrane region" description="Helical" evidence="1">
    <location>
        <begin position="45"/>
        <end position="67"/>
    </location>
</feature>
<protein>
    <recommendedName>
        <fullName evidence="2">DUF6533 domain-containing protein</fullName>
    </recommendedName>
</protein>
<organism evidence="3 4">
    <name type="scientific">Collybiopsis luxurians FD-317 M1</name>
    <dbReference type="NCBI Taxonomy" id="944289"/>
    <lineage>
        <taxon>Eukaryota</taxon>
        <taxon>Fungi</taxon>
        <taxon>Dikarya</taxon>
        <taxon>Basidiomycota</taxon>
        <taxon>Agaricomycotina</taxon>
        <taxon>Agaricomycetes</taxon>
        <taxon>Agaricomycetidae</taxon>
        <taxon>Agaricales</taxon>
        <taxon>Marasmiineae</taxon>
        <taxon>Omphalotaceae</taxon>
        <taxon>Collybiopsis</taxon>
        <taxon>Collybiopsis luxurians</taxon>
    </lineage>
</organism>
<evidence type="ECO:0000313" key="4">
    <source>
        <dbReference type="Proteomes" id="UP000053593"/>
    </source>
</evidence>
<evidence type="ECO:0000313" key="3">
    <source>
        <dbReference type="EMBL" id="KIK61918.1"/>
    </source>
</evidence>
<dbReference type="EMBL" id="KN834769">
    <property type="protein sequence ID" value="KIK61918.1"/>
    <property type="molecule type" value="Genomic_DNA"/>
</dbReference>
<proteinExistence type="predicted"/>
<feature type="transmembrane region" description="Helical" evidence="1">
    <location>
        <begin position="12"/>
        <end position="33"/>
    </location>
</feature>
<keyword evidence="4" id="KW-1185">Reference proteome</keyword>
<gene>
    <name evidence="3" type="ORF">GYMLUDRAFT_42342</name>
</gene>
<feature type="transmembrane region" description="Helical" evidence="1">
    <location>
        <begin position="149"/>
        <end position="169"/>
    </location>
</feature>
<sequence>MGSQNFAPTTHYLQFDVTWASIALIYYDWLLTFPEEVKYIWRAKFSLSTLFYIFCRYALLANVLYLLEISNVLGPSTSATCDGWRRFVSALAVFGRAAVIATLIGRAYAVCSRNRLILAYLTALGAMCVIADVLHVPSEKCADTSDPPLAYLLRSLFTMAFETSVAVITTIRTFQALRVGGPWKRQKYRLVYLVFEEGILYFCTISFLTIASVILDLRAPTGFLQQFLDGLTLPLSGALTARFILHLRAWHGKHSGVHIISTFQQPEEGHQGDRFLPQNDSNIVDSEATLVRPPPAMNEFGEDPVVRAQHNSVPGIILVQVDSEVHYEDVGSLDGRSSNTGDFHSNESETVYMFDPVCM</sequence>
<feature type="transmembrane region" description="Helical" evidence="1">
    <location>
        <begin position="117"/>
        <end position="137"/>
    </location>
</feature>
<feature type="transmembrane region" description="Helical" evidence="1">
    <location>
        <begin position="87"/>
        <end position="105"/>
    </location>
</feature>
<dbReference type="Pfam" id="PF20151">
    <property type="entry name" value="DUF6533"/>
    <property type="match status" value="1"/>
</dbReference>
<dbReference type="InterPro" id="IPR045340">
    <property type="entry name" value="DUF6533"/>
</dbReference>
<keyword evidence="1" id="KW-0812">Transmembrane</keyword>
<dbReference type="AlphaFoldDB" id="A0A0D0CZF1"/>
<keyword evidence="1" id="KW-1133">Transmembrane helix</keyword>
<keyword evidence="1" id="KW-0472">Membrane</keyword>
<feature type="domain" description="DUF6533" evidence="2">
    <location>
        <begin position="20"/>
        <end position="60"/>
    </location>
</feature>
<feature type="transmembrane region" description="Helical" evidence="1">
    <location>
        <begin position="190"/>
        <end position="215"/>
    </location>
</feature>
<reference evidence="3 4" key="1">
    <citation type="submission" date="2014-04" db="EMBL/GenBank/DDBJ databases">
        <title>Evolutionary Origins and Diversification of the Mycorrhizal Mutualists.</title>
        <authorList>
            <consortium name="DOE Joint Genome Institute"/>
            <consortium name="Mycorrhizal Genomics Consortium"/>
            <person name="Kohler A."/>
            <person name="Kuo A."/>
            <person name="Nagy L.G."/>
            <person name="Floudas D."/>
            <person name="Copeland A."/>
            <person name="Barry K.W."/>
            <person name="Cichocki N."/>
            <person name="Veneault-Fourrey C."/>
            <person name="LaButti K."/>
            <person name="Lindquist E.A."/>
            <person name="Lipzen A."/>
            <person name="Lundell T."/>
            <person name="Morin E."/>
            <person name="Murat C."/>
            <person name="Riley R."/>
            <person name="Ohm R."/>
            <person name="Sun H."/>
            <person name="Tunlid A."/>
            <person name="Henrissat B."/>
            <person name="Grigoriev I.V."/>
            <person name="Hibbett D.S."/>
            <person name="Martin F."/>
        </authorList>
    </citation>
    <scope>NUCLEOTIDE SEQUENCE [LARGE SCALE GENOMIC DNA]</scope>
    <source>
        <strain evidence="3 4">FD-317 M1</strain>
    </source>
</reference>
<dbReference type="HOGENOM" id="CLU_055330_0_0_1"/>
<evidence type="ECO:0000259" key="2">
    <source>
        <dbReference type="Pfam" id="PF20151"/>
    </source>
</evidence>
<accession>A0A0D0CZF1</accession>
<dbReference type="OrthoDB" id="3267855at2759"/>
<evidence type="ECO:0000256" key="1">
    <source>
        <dbReference type="SAM" id="Phobius"/>
    </source>
</evidence>